<accession>A0A067DSA6</accession>
<reference evidence="1 2" key="1">
    <citation type="submission" date="2014-04" db="EMBL/GenBank/DDBJ databases">
        <authorList>
            <consortium name="International Citrus Genome Consortium"/>
            <person name="Gmitter F."/>
            <person name="Chen C."/>
            <person name="Farmerie W."/>
            <person name="Harkins T."/>
            <person name="Desany B."/>
            <person name="Mohiuddin M."/>
            <person name="Kodira C."/>
            <person name="Borodovsky M."/>
            <person name="Lomsadze A."/>
            <person name="Burns P."/>
            <person name="Jenkins J."/>
            <person name="Prochnik S."/>
            <person name="Shu S."/>
            <person name="Chapman J."/>
            <person name="Pitluck S."/>
            <person name="Schmutz J."/>
            <person name="Rokhsar D."/>
        </authorList>
    </citation>
    <scope>NUCLEOTIDE SEQUENCE</scope>
</reference>
<evidence type="ECO:0000313" key="1">
    <source>
        <dbReference type="EMBL" id="KDO45894.1"/>
    </source>
</evidence>
<name>A0A067DSA6_CITSI</name>
<organism evidence="1 2">
    <name type="scientific">Citrus sinensis</name>
    <name type="common">Sweet orange</name>
    <name type="synonym">Citrus aurantium var. sinensis</name>
    <dbReference type="NCBI Taxonomy" id="2711"/>
    <lineage>
        <taxon>Eukaryota</taxon>
        <taxon>Viridiplantae</taxon>
        <taxon>Streptophyta</taxon>
        <taxon>Embryophyta</taxon>
        <taxon>Tracheophyta</taxon>
        <taxon>Spermatophyta</taxon>
        <taxon>Magnoliopsida</taxon>
        <taxon>eudicotyledons</taxon>
        <taxon>Gunneridae</taxon>
        <taxon>Pentapetalae</taxon>
        <taxon>rosids</taxon>
        <taxon>malvids</taxon>
        <taxon>Sapindales</taxon>
        <taxon>Rutaceae</taxon>
        <taxon>Aurantioideae</taxon>
        <taxon>Citrus</taxon>
    </lineage>
</organism>
<dbReference type="Proteomes" id="UP000027120">
    <property type="component" value="Unassembled WGS sequence"/>
</dbReference>
<protein>
    <submittedName>
        <fullName evidence="1">Uncharacterized protein</fullName>
    </submittedName>
</protein>
<evidence type="ECO:0000313" key="2">
    <source>
        <dbReference type="Proteomes" id="UP000027120"/>
    </source>
</evidence>
<dbReference type="AlphaFoldDB" id="A0A067DSA6"/>
<dbReference type="EMBL" id="KK785233">
    <property type="protein sequence ID" value="KDO45894.1"/>
    <property type="molecule type" value="Genomic_DNA"/>
</dbReference>
<keyword evidence="2" id="KW-1185">Reference proteome</keyword>
<proteinExistence type="predicted"/>
<sequence length="141" mass="15875">MVTFPATIETGDGCTSCIICNSRWRDVSQCIQPPCKHRSHCRVLKSWRRDNRIQFTLGLLFIMTFYSIKPTRSLSFRSTILYLFTHSSRCIISEVLPSLHNIKVIGRTIWILGARSESVATSGAFKGSTSTFTLVLTIKVG</sequence>
<gene>
    <name evidence="1" type="ORF">CISIN_1g032432mg</name>
</gene>